<feature type="transmembrane region" description="Helical" evidence="1">
    <location>
        <begin position="34"/>
        <end position="54"/>
    </location>
</feature>
<keyword evidence="1" id="KW-0472">Membrane</keyword>
<evidence type="ECO:0000313" key="2">
    <source>
        <dbReference type="EMBL" id="KJS61887.1"/>
    </source>
</evidence>
<name>A0A0F2TJI6_STRR3</name>
<dbReference type="PATRIC" id="fig|359131.3.peg.2324"/>
<protein>
    <submittedName>
        <fullName evidence="2">Uncharacterized protein</fullName>
    </submittedName>
</protein>
<keyword evidence="1" id="KW-1133">Transmembrane helix</keyword>
<dbReference type="EMBL" id="JZKH01000019">
    <property type="protein sequence ID" value="KJS61887.1"/>
    <property type="molecule type" value="Genomic_DNA"/>
</dbReference>
<comment type="caution">
    <text evidence="2">The sequence shown here is derived from an EMBL/GenBank/DDBJ whole genome shotgun (WGS) entry which is preliminary data.</text>
</comment>
<evidence type="ECO:0000313" key="3">
    <source>
        <dbReference type="Proteomes" id="UP000033699"/>
    </source>
</evidence>
<feature type="transmembrane region" description="Helical" evidence="1">
    <location>
        <begin position="60"/>
        <end position="84"/>
    </location>
</feature>
<dbReference type="RefSeq" id="WP_045695261.1">
    <property type="nucleotide sequence ID" value="NZ_JZKH01000019.1"/>
</dbReference>
<evidence type="ECO:0000256" key="1">
    <source>
        <dbReference type="SAM" id="Phobius"/>
    </source>
</evidence>
<dbReference type="AlphaFoldDB" id="A0A0F2TJI6"/>
<dbReference type="Proteomes" id="UP000033699">
    <property type="component" value="Unassembled WGS sequence"/>
</dbReference>
<proteinExistence type="predicted"/>
<gene>
    <name evidence="2" type="ORF">VM95_11985</name>
</gene>
<accession>A0A0F2TJI6</accession>
<keyword evidence="1" id="KW-0812">Transmembrane</keyword>
<reference evidence="2 3" key="1">
    <citation type="submission" date="2015-02" db="EMBL/GenBank/DDBJ databases">
        <authorList>
            <person name="Ju K.-S."/>
            <person name="Doroghazi J.R."/>
            <person name="Metcalf W."/>
        </authorList>
    </citation>
    <scope>NUCLEOTIDE SEQUENCE [LARGE SCALE GENOMIC DNA]</scope>
    <source>
        <strain evidence="2 3">ATCC 31215</strain>
    </source>
</reference>
<sequence>MSTDTITAAPATAAPAVLIAPTTPAMPSAHRRALLTWLAVYPTITAAFLLLGPYLGSLPIALRTLVMTALVVPVVSYALMPLLLKAERKLARRK</sequence>
<keyword evidence="3" id="KW-1185">Reference proteome</keyword>
<organism evidence="2 3">
    <name type="scientific">Streptomyces rubellomurinus (strain ATCC 31215)</name>
    <dbReference type="NCBI Taxonomy" id="359131"/>
    <lineage>
        <taxon>Bacteria</taxon>
        <taxon>Bacillati</taxon>
        <taxon>Actinomycetota</taxon>
        <taxon>Actinomycetes</taxon>
        <taxon>Kitasatosporales</taxon>
        <taxon>Streptomycetaceae</taxon>
        <taxon>Streptomyces</taxon>
    </lineage>
</organism>